<feature type="region of interest" description="Disordered" evidence="1">
    <location>
        <begin position="247"/>
        <end position="307"/>
    </location>
</feature>
<keyword evidence="3" id="KW-1185">Reference proteome</keyword>
<protein>
    <submittedName>
        <fullName evidence="2">Uncharacterized protein</fullName>
    </submittedName>
</protein>
<organism evidence="2 3">
    <name type="scientific">Sporothrix stenoceras</name>
    <dbReference type="NCBI Taxonomy" id="5173"/>
    <lineage>
        <taxon>Eukaryota</taxon>
        <taxon>Fungi</taxon>
        <taxon>Dikarya</taxon>
        <taxon>Ascomycota</taxon>
        <taxon>Pezizomycotina</taxon>
        <taxon>Sordariomycetes</taxon>
        <taxon>Sordariomycetidae</taxon>
        <taxon>Ophiostomatales</taxon>
        <taxon>Ophiostomataceae</taxon>
        <taxon>Sporothrix</taxon>
    </lineage>
</organism>
<accession>A0ABR3ZU35</accession>
<evidence type="ECO:0000313" key="3">
    <source>
        <dbReference type="Proteomes" id="UP001583186"/>
    </source>
</evidence>
<evidence type="ECO:0000256" key="1">
    <source>
        <dbReference type="SAM" id="MobiDB-lite"/>
    </source>
</evidence>
<feature type="compositionally biased region" description="Basic residues" evidence="1">
    <location>
        <begin position="271"/>
        <end position="286"/>
    </location>
</feature>
<evidence type="ECO:0000313" key="2">
    <source>
        <dbReference type="EMBL" id="KAL1903599.1"/>
    </source>
</evidence>
<sequence>MASSSIPSPDDITVEAFAEYLGRYPEIIAAVSEAKGGKPGQSSLLELDEFRYVTAPATFGGMGGRRRDMNRKDVLKLVEWKLRHGKFRPTLMKLVESNPSQLVQDSIQTAMGKYAGHKFSAKRSVKMLCDLKGIGPATASLLVAAHYPKQTIFFSDEAYAWLAGGPSYNPPSKYNHKEYEDLMDASWQLIQRLPEEYGAQDIEQVAFVIMYDKKNGAAAKKAAKAEKVEKDTKTEVVKGQDTNAEYIKDDATLKRKAEETPPYPIQGIDTKRRKQPLVKPAPKKVTKAAPTEAPASGSVRRSSRLQK</sequence>
<comment type="caution">
    <text evidence="2">The sequence shown here is derived from an EMBL/GenBank/DDBJ whole genome shotgun (WGS) entry which is preliminary data.</text>
</comment>
<dbReference type="Proteomes" id="UP001583186">
    <property type="component" value="Unassembled WGS sequence"/>
</dbReference>
<dbReference type="PANTHER" id="PTHR21521">
    <property type="entry name" value="AMUN, ISOFORM A"/>
    <property type="match status" value="1"/>
</dbReference>
<gene>
    <name evidence="2" type="ORF">Sste5346_000228</name>
</gene>
<name>A0ABR3ZU35_9PEZI</name>
<dbReference type="PANTHER" id="PTHR21521:SF0">
    <property type="entry name" value="AMUN, ISOFORM A"/>
    <property type="match status" value="1"/>
</dbReference>
<feature type="compositionally biased region" description="Basic and acidic residues" evidence="1">
    <location>
        <begin position="247"/>
        <end position="259"/>
    </location>
</feature>
<proteinExistence type="predicted"/>
<reference evidence="2 3" key="1">
    <citation type="journal article" date="2024" name="IMA Fungus">
        <title>IMA Genome - F19 : A genome assembly and annotation guide to empower mycologists, including annotated draft genome sequences of Ceratocystis pirilliformis, Diaporthe australafricana, Fusarium ophioides, Paecilomyces lecythidis, and Sporothrix stenoceras.</title>
        <authorList>
            <person name="Aylward J."/>
            <person name="Wilson A.M."/>
            <person name="Visagie C.M."/>
            <person name="Spraker J."/>
            <person name="Barnes I."/>
            <person name="Buitendag C."/>
            <person name="Ceriani C."/>
            <person name="Del Mar Angel L."/>
            <person name="du Plessis D."/>
            <person name="Fuchs T."/>
            <person name="Gasser K."/>
            <person name="Kramer D."/>
            <person name="Li W."/>
            <person name="Munsamy K."/>
            <person name="Piso A."/>
            <person name="Price J.L."/>
            <person name="Sonnekus B."/>
            <person name="Thomas C."/>
            <person name="van der Nest A."/>
            <person name="van Dijk A."/>
            <person name="van Heerden A."/>
            <person name="van Vuuren N."/>
            <person name="Yilmaz N."/>
            <person name="Duong T.A."/>
            <person name="van der Merwe N.A."/>
            <person name="Wingfield M.J."/>
            <person name="Wingfield B.D."/>
        </authorList>
    </citation>
    <scope>NUCLEOTIDE SEQUENCE [LARGE SCALE GENOMIC DNA]</scope>
    <source>
        <strain evidence="2 3">CMW 5346</strain>
    </source>
</reference>
<dbReference type="EMBL" id="JAWCUI010000001">
    <property type="protein sequence ID" value="KAL1903599.1"/>
    <property type="molecule type" value="Genomic_DNA"/>
</dbReference>